<evidence type="ECO:0000259" key="2">
    <source>
        <dbReference type="Pfam" id="PF03713"/>
    </source>
</evidence>
<feature type="signal peptide" evidence="1">
    <location>
        <begin position="1"/>
        <end position="22"/>
    </location>
</feature>
<proteinExistence type="predicted"/>
<organism evidence="3 4">
    <name type="scientific">Gaopeijia maritima</name>
    <dbReference type="NCBI Taxonomy" id="3119007"/>
    <lineage>
        <taxon>Bacteria</taxon>
        <taxon>Pseudomonadati</taxon>
        <taxon>Gemmatimonadota</taxon>
        <taxon>Longimicrobiia</taxon>
        <taxon>Gaopeijiales</taxon>
        <taxon>Gaopeijiaceae</taxon>
        <taxon>Gaopeijia</taxon>
    </lineage>
</organism>
<dbReference type="Gene3D" id="1.20.1260.10">
    <property type="match status" value="1"/>
</dbReference>
<dbReference type="PANTHER" id="PTHR36933">
    <property type="entry name" value="SLL0788 PROTEIN"/>
    <property type="match status" value="1"/>
</dbReference>
<comment type="caution">
    <text evidence="3">The sequence shown here is derived from an EMBL/GenBank/DDBJ whole genome shotgun (WGS) entry which is preliminary data.</text>
</comment>
<keyword evidence="1" id="KW-0732">Signal</keyword>
<feature type="chain" id="PRO_5046867462" evidence="1">
    <location>
        <begin position="23"/>
        <end position="222"/>
    </location>
</feature>
<reference evidence="3 4" key="1">
    <citation type="submission" date="2024-02" db="EMBL/GenBank/DDBJ databases">
        <title>A novel Gemmatimonadota bacterium.</title>
        <authorList>
            <person name="Du Z.-J."/>
            <person name="Ye Y.-Q."/>
        </authorList>
    </citation>
    <scope>NUCLEOTIDE SEQUENCE [LARGE SCALE GENOMIC DNA]</scope>
    <source>
        <strain evidence="3 4">DH-20</strain>
    </source>
</reference>
<gene>
    <name evidence="3" type="ORF">WI372_08720</name>
</gene>
<evidence type="ECO:0000256" key="1">
    <source>
        <dbReference type="SAM" id="SignalP"/>
    </source>
</evidence>
<accession>A0ABU9E8J2</accession>
<dbReference type="RefSeq" id="WP_405277063.1">
    <property type="nucleotide sequence ID" value="NZ_JBBHLI010000004.1"/>
</dbReference>
<evidence type="ECO:0000313" key="4">
    <source>
        <dbReference type="Proteomes" id="UP001484239"/>
    </source>
</evidence>
<dbReference type="InterPro" id="IPR012347">
    <property type="entry name" value="Ferritin-like"/>
</dbReference>
<dbReference type="PANTHER" id="PTHR36933:SF1">
    <property type="entry name" value="SLL0788 PROTEIN"/>
    <property type="match status" value="1"/>
</dbReference>
<evidence type="ECO:0000313" key="3">
    <source>
        <dbReference type="EMBL" id="MEK9501057.1"/>
    </source>
</evidence>
<protein>
    <submittedName>
        <fullName evidence="3">DUF305 domain-containing protein</fullName>
    </submittedName>
</protein>
<dbReference type="PROSITE" id="PS51257">
    <property type="entry name" value="PROKAR_LIPOPROTEIN"/>
    <property type="match status" value="1"/>
</dbReference>
<dbReference type="Proteomes" id="UP001484239">
    <property type="component" value="Unassembled WGS sequence"/>
</dbReference>
<name>A0ABU9E8J2_9BACT</name>
<dbReference type="InterPro" id="IPR005183">
    <property type="entry name" value="DUF305_CopM-like"/>
</dbReference>
<dbReference type="Pfam" id="PF03713">
    <property type="entry name" value="DUF305"/>
    <property type="match status" value="1"/>
</dbReference>
<sequence length="222" mass="24147">MRVLSIRSIVAAVALLATAACASAGSGGTDASGPDLERLEAIARARADSARMTVHEADVEFMQGMIHHHAQALVMSLLAPDAGASPSVLTLTRRILNAQRDEIALMQRWLRERDRMVPEVTENGEMPGMEGSMMHMHMPGMLSPAQLDELSKARGSEYDRLFLTYMIQHHEGAVTMVHDLFAIDGAAQDDAIFKIASDIQVDQRTEIARMQRMLDALGGAAP</sequence>
<dbReference type="EMBL" id="JBBHLI010000004">
    <property type="protein sequence ID" value="MEK9501057.1"/>
    <property type="molecule type" value="Genomic_DNA"/>
</dbReference>
<feature type="domain" description="DUF305" evidence="2">
    <location>
        <begin position="58"/>
        <end position="214"/>
    </location>
</feature>
<keyword evidence="4" id="KW-1185">Reference proteome</keyword>